<dbReference type="InterPro" id="IPR011993">
    <property type="entry name" value="PH-like_dom_sf"/>
</dbReference>
<evidence type="ECO:0000313" key="2">
    <source>
        <dbReference type="EMBL" id="CBY36547.1"/>
    </source>
</evidence>
<evidence type="ECO:0000259" key="1">
    <source>
        <dbReference type="PROSITE" id="PS50057"/>
    </source>
</evidence>
<dbReference type="PANTHER" id="PTHR19981">
    <property type="entry name" value="TALIN"/>
    <property type="match status" value="1"/>
</dbReference>
<dbReference type="AlphaFoldDB" id="E4YM36"/>
<accession>E4YM36</accession>
<organism evidence="2">
    <name type="scientific">Oikopleura dioica</name>
    <name type="common">Tunicate</name>
    <dbReference type="NCBI Taxonomy" id="34765"/>
    <lineage>
        <taxon>Eukaryota</taxon>
        <taxon>Metazoa</taxon>
        <taxon>Chordata</taxon>
        <taxon>Tunicata</taxon>
        <taxon>Appendicularia</taxon>
        <taxon>Copelata</taxon>
        <taxon>Oikopleuridae</taxon>
        <taxon>Oikopleura</taxon>
    </lineage>
</organism>
<dbReference type="EMBL" id="FN654797">
    <property type="protein sequence ID" value="CBY36547.1"/>
    <property type="molecule type" value="Genomic_DNA"/>
</dbReference>
<dbReference type="Proteomes" id="UP000011014">
    <property type="component" value="Unassembled WGS sequence"/>
</dbReference>
<dbReference type="PROSITE" id="PS50057">
    <property type="entry name" value="FERM_3"/>
    <property type="match status" value="1"/>
</dbReference>
<feature type="domain" description="FERM" evidence="1">
    <location>
        <begin position="83"/>
        <end position="378"/>
    </location>
</feature>
<sequence>MFRLLGLKSGFRDLDIHVLLIFPNWINLFEASTCTLRRCLTGTEKIIRIRAKSKFLKIALPDGSLRTHLLDMTVPMSSIAKTIADKMHLPKSEYACCIEFDKESSQLETAIRILSSAKSLIGLSKKIKVKSAMKSELSKKIRSPLWLDPTRTLTELEPLINARPLCFRRRFWFSSRPLDSGDKGAIFTEFQEIKEHLKIVGTLVRSCSIGLADAAKLVAILNKIENPEEPDSAIKQVAESLFPAQDSNAIIAVIKAKRGAGEIRLAKDEFSLQREFIKHARELPGFGDTFFATVDDKNREVLLAISRSNLTSYHNGKLEERFPLDRVRRWMSVADKRLFTIEVDQGNDNMQVLNWTTDDGAEIQQLLDGYVQLTLHKKREKVVSLSEKITKAGEALKEEFQERFI</sequence>
<dbReference type="SUPFAM" id="SSF50729">
    <property type="entry name" value="PH domain-like"/>
    <property type="match status" value="1"/>
</dbReference>
<dbReference type="Pfam" id="PF02174">
    <property type="entry name" value="IRS"/>
    <property type="match status" value="1"/>
</dbReference>
<dbReference type="GO" id="GO:0030036">
    <property type="term" value="P:actin cytoskeleton organization"/>
    <property type="evidence" value="ECO:0007669"/>
    <property type="project" value="TreeGrafter"/>
</dbReference>
<dbReference type="InterPro" id="IPR000299">
    <property type="entry name" value="FERM_domain"/>
</dbReference>
<dbReference type="GO" id="GO:0098609">
    <property type="term" value="P:cell-cell adhesion"/>
    <property type="evidence" value="ECO:0007669"/>
    <property type="project" value="TreeGrafter"/>
</dbReference>
<reference evidence="2" key="1">
    <citation type="journal article" date="2010" name="Science">
        <title>Plasticity of animal genome architecture unmasked by rapid evolution of a pelagic tunicate.</title>
        <authorList>
            <person name="Denoeud F."/>
            <person name="Henriet S."/>
            <person name="Mungpakdee S."/>
            <person name="Aury J.M."/>
            <person name="Da Silva C."/>
            <person name="Brinkmann H."/>
            <person name="Mikhaleva J."/>
            <person name="Olsen L.C."/>
            <person name="Jubin C."/>
            <person name="Canestro C."/>
            <person name="Bouquet J.M."/>
            <person name="Danks G."/>
            <person name="Poulain J."/>
            <person name="Campsteijn C."/>
            <person name="Adamski M."/>
            <person name="Cross I."/>
            <person name="Yadetie F."/>
            <person name="Muffato M."/>
            <person name="Louis A."/>
            <person name="Butcher S."/>
            <person name="Tsagkogeorga G."/>
            <person name="Konrad A."/>
            <person name="Singh S."/>
            <person name="Jensen M.F."/>
            <person name="Cong E.H."/>
            <person name="Eikeseth-Otteraa H."/>
            <person name="Noel B."/>
            <person name="Anthouard V."/>
            <person name="Porcel B.M."/>
            <person name="Kachouri-Lafond R."/>
            <person name="Nishino A."/>
            <person name="Ugolini M."/>
            <person name="Chourrout P."/>
            <person name="Nishida H."/>
            <person name="Aasland R."/>
            <person name="Huzurbazar S."/>
            <person name="Westhof E."/>
            <person name="Delsuc F."/>
            <person name="Lehrach H."/>
            <person name="Reinhardt R."/>
            <person name="Weissenbach J."/>
            <person name="Roy S.W."/>
            <person name="Artiguenave F."/>
            <person name="Postlethwait J.H."/>
            <person name="Manak J.R."/>
            <person name="Thompson E.M."/>
            <person name="Jaillon O."/>
            <person name="Du Pasquier L."/>
            <person name="Boudinot P."/>
            <person name="Liberles D.A."/>
            <person name="Volff J.N."/>
            <person name="Philippe H."/>
            <person name="Lenhard B."/>
            <person name="Roest Crollius H."/>
            <person name="Wincker P."/>
            <person name="Chourrout D."/>
        </authorList>
    </citation>
    <scope>NUCLEOTIDE SEQUENCE [LARGE SCALE GENOMIC DNA]</scope>
</reference>
<name>E4YM36_OIKDI</name>
<dbReference type="InterPro" id="IPR002404">
    <property type="entry name" value="IRS_PTB"/>
</dbReference>
<dbReference type="PANTHER" id="PTHR19981:SF1">
    <property type="entry name" value="RHEA, ISOFORM B"/>
    <property type="match status" value="1"/>
</dbReference>
<dbReference type="Gene3D" id="3.10.20.90">
    <property type="entry name" value="Phosphatidylinositol 3-kinase Catalytic Subunit, Chain A, domain 1"/>
    <property type="match status" value="1"/>
</dbReference>
<protein>
    <recommendedName>
        <fullName evidence="1">FERM domain-containing protein</fullName>
    </recommendedName>
</protein>
<dbReference type="GO" id="GO:0005886">
    <property type="term" value="C:plasma membrane"/>
    <property type="evidence" value="ECO:0007669"/>
    <property type="project" value="TreeGrafter"/>
</dbReference>
<dbReference type="Gene3D" id="2.30.29.30">
    <property type="entry name" value="Pleckstrin-homology domain (PH domain)/Phosphotyrosine-binding domain (PTB)"/>
    <property type="match status" value="1"/>
</dbReference>
<proteinExistence type="predicted"/>
<dbReference type="GO" id="GO:0005737">
    <property type="term" value="C:cytoplasm"/>
    <property type="evidence" value="ECO:0007669"/>
    <property type="project" value="TreeGrafter"/>
</dbReference>
<gene>
    <name evidence="2" type="ORF">GSOID_T00029560001</name>
</gene>